<dbReference type="Pfam" id="PF11951">
    <property type="entry name" value="Fungal_trans_2"/>
    <property type="match status" value="1"/>
</dbReference>
<dbReference type="AlphaFoldDB" id="A0A9W4J7C7"/>
<proteinExistence type="predicted"/>
<gene>
    <name evidence="3" type="ORF">PSALAMII_LOCUS5912</name>
</gene>
<accession>A0A9W4J7C7</accession>
<dbReference type="OrthoDB" id="2140105at2759"/>
<evidence type="ECO:0008006" key="5">
    <source>
        <dbReference type="Google" id="ProtNLM"/>
    </source>
</evidence>
<evidence type="ECO:0000313" key="3">
    <source>
        <dbReference type="EMBL" id="CAG8382780.1"/>
    </source>
</evidence>
<name>A0A9W4J7C7_9EURO</name>
<evidence type="ECO:0000313" key="4">
    <source>
        <dbReference type="Proteomes" id="UP001152649"/>
    </source>
</evidence>
<dbReference type="InterPro" id="IPR021858">
    <property type="entry name" value="Fun_TF"/>
</dbReference>
<organism evidence="3 4">
    <name type="scientific">Penicillium salamii</name>
    <dbReference type="NCBI Taxonomy" id="1612424"/>
    <lineage>
        <taxon>Eukaryota</taxon>
        <taxon>Fungi</taxon>
        <taxon>Dikarya</taxon>
        <taxon>Ascomycota</taxon>
        <taxon>Pezizomycotina</taxon>
        <taxon>Eurotiomycetes</taxon>
        <taxon>Eurotiomycetidae</taxon>
        <taxon>Eurotiales</taxon>
        <taxon>Aspergillaceae</taxon>
        <taxon>Penicillium</taxon>
    </lineage>
</organism>
<dbReference type="EMBL" id="CAJVPG010000244">
    <property type="protein sequence ID" value="CAG8382780.1"/>
    <property type="molecule type" value="Genomic_DNA"/>
</dbReference>
<evidence type="ECO:0000256" key="1">
    <source>
        <dbReference type="ARBA" id="ARBA00004123"/>
    </source>
</evidence>
<sequence>MCLVVAERVDSDTSSATKRDRFAMPVKMPTEYARDLHLKFNGLDRPTILTTRPARVLMCVGIFTRVSGLHLQRDMQLANEALHLRQAEQEREVMTLALVDGMASSSVDQFLTEIDIQSKDLEEQRGDLSFGPFGVFNLIKSPADSPPLEMDGSDFAMTSNLEMIDEASLMPNAPMSELSTAEEMLGDLNSALQWTDMFNLDPVPMGINLTSPIWGYETHPTAWSSPIETEVSPSKVQYDILSQDLASVQYTSHESLMLSDATFLLRHFQEHVMTRVAWLPMTQKSPWTILNIPFAMITLDQLTYMKRQKRQVTKHASLANLYAMLACASYHLAMNPGFTSDKPSQHWEQLTTIAYADAKHHMSMSLEHEFQGPNKAIYKEQLMANLSLVTFAIISENQRDTRCHLVNMEYLIRLRGLVKPQLSRRARLLHYMYTWIRILTESTLVIHHEILHTAPCKSLWSRRLDMEEMSRLAQRNAAIPPFDQNRRLDDFLRVTPAESERDLKMNDPKDLNTNLGDIHLTDPRVDPEEQHSIVNGVSEAWLGLLSQTTRLANVMDQLNNGSSTMTAERQLALHRRSLYLENMICSLTSRKLPTSDGQPKTHMLRALNFALTIYFYRRVRRVSPCILQGHVSQIIDELHKWDEALVQNDMIGPGTAWPAFMAGCEAMGVDERQILVGWLDNAGAQSGFATYSTARSIMEEVWEKRDTSFENLDSPQSNLGGQMSFSWTDLSRQNLHWLVLC</sequence>
<comment type="caution">
    <text evidence="3">The sequence shown here is derived from an EMBL/GenBank/DDBJ whole genome shotgun (WGS) entry which is preliminary data.</text>
</comment>
<protein>
    <recommendedName>
        <fullName evidence="5">Transcription factor domain-containing protein</fullName>
    </recommendedName>
</protein>
<dbReference type="GO" id="GO:0005634">
    <property type="term" value="C:nucleus"/>
    <property type="evidence" value="ECO:0007669"/>
    <property type="project" value="UniProtKB-SubCell"/>
</dbReference>
<reference evidence="3" key="1">
    <citation type="submission" date="2021-07" db="EMBL/GenBank/DDBJ databases">
        <authorList>
            <person name="Branca A.L. A."/>
        </authorList>
    </citation>
    <scope>NUCLEOTIDE SEQUENCE</scope>
</reference>
<keyword evidence="4" id="KW-1185">Reference proteome</keyword>
<evidence type="ECO:0000256" key="2">
    <source>
        <dbReference type="ARBA" id="ARBA00023242"/>
    </source>
</evidence>
<dbReference type="Proteomes" id="UP001152649">
    <property type="component" value="Unassembled WGS sequence"/>
</dbReference>
<dbReference type="PANTHER" id="PTHR37534:SF46">
    <property type="entry name" value="ZN(II)2CYS6 TRANSCRIPTION FACTOR (EUROFUNG)"/>
    <property type="match status" value="1"/>
</dbReference>
<keyword evidence="2" id="KW-0539">Nucleus</keyword>
<comment type="subcellular location">
    <subcellularLocation>
        <location evidence="1">Nucleus</location>
    </subcellularLocation>
</comment>
<dbReference type="PANTHER" id="PTHR37534">
    <property type="entry name" value="TRANSCRIPTIONAL ACTIVATOR PROTEIN UGA3"/>
    <property type="match status" value="1"/>
</dbReference>